<keyword evidence="3" id="KW-1185">Reference proteome</keyword>
<dbReference type="PANTHER" id="PTHR43628">
    <property type="entry name" value="ACTIVATOR OF C KINASE PROTEIN 1-RELATED"/>
    <property type="match status" value="1"/>
</dbReference>
<gene>
    <name evidence="2" type="ORF">EV692_0484</name>
</gene>
<dbReference type="AlphaFoldDB" id="A0A4R1L0S6"/>
<dbReference type="RefSeq" id="WP_132300162.1">
    <property type="nucleotide sequence ID" value="NZ_CP170642.1"/>
</dbReference>
<evidence type="ECO:0008006" key="4">
    <source>
        <dbReference type="Google" id="ProtNLM"/>
    </source>
</evidence>
<sequence>MKRYSYLIFPLLLASCSAVSQPTHTPGQQQARAVMLQGVELYKQQSFTQAMPLLQQATEQGDMKASRYIGLMYLNGEGVTKSPTKAFEAFSTAANRGDITSQYWLGYLYENGIGVEKNLTTATQWYEKSAARGDHVSQPAMDALKRLDQSK</sequence>
<name>A0A4R1L0S6_9PAST</name>
<dbReference type="Pfam" id="PF08238">
    <property type="entry name" value="Sel1"/>
    <property type="match status" value="3"/>
</dbReference>
<evidence type="ECO:0000256" key="1">
    <source>
        <dbReference type="SAM" id="SignalP"/>
    </source>
</evidence>
<dbReference type="EMBL" id="SMGJ01000001">
    <property type="protein sequence ID" value="TCK71414.1"/>
    <property type="molecule type" value="Genomic_DNA"/>
</dbReference>
<dbReference type="PANTHER" id="PTHR43628:SF1">
    <property type="entry name" value="CHITIN SYNTHASE REGULATORY FACTOR 2-RELATED"/>
    <property type="match status" value="1"/>
</dbReference>
<protein>
    <recommendedName>
        <fullName evidence="4">Sel1 repeat-containing protein</fullName>
    </recommendedName>
</protein>
<dbReference type="SMART" id="SM00671">
    <property type="entry name" value="SEL1"/>
    <property type="match status" value="2"/>
</dbReference>
<dbReference type="Gene3D" id="1.25.40.10">
    <property type="entry name" value="Tetratricopeptide repeat domain"/>
    <property type="match status" value="1"/>
</dbReference>
<proteinExistence type="predicted"/>
<evidence type="ECO:0000313" key="3">
    <source>
        <dbReference type="Proteomes" id="UP000295496"/>
    </source>
</evidence>
<comment type="caution">
    <text evidence="2">The sequence shown here is derived from an EMBL/GenBank/DDBJ whole genome shotgun (WGS) entry which is preliminary data.</text>
</comment>
<dbReference type="InterPro" id="IPR006597">
    <property type="entry name" value="Sel1-like"/>
</dbReference>
<feature type="signal peptide" evidence="1">
    <location>
        <begin position="1"/>
        <end position="20"/>
    </location>
</feature>
<organism evidence="2 3">
    <name type="scientific">Lonepinella koalarum</name>
    <dbReference type="NCBI Taxonomy" id="53417"/>
    <lineage>
        <taxon>Bacteria</taxon>
        <taxon>Pseudomonadati</taxon>
        <taxon>Pseudomonadota</taxon>
        <taxon>Gammaproteobacteria</taxon>
        <taxon>Pasteurellales</taxon>
        <taxon>Pasteurellaceae</taxon>
        <taxon>Lonepinella</taxon>
    </lineage>
</organism>
<dbReference type="SUPFAM" id="SSF81901">
    <property type="entry name" value="HCP-like"/>
    <property type="match status" value="1"/>
</dbReference>
<dbReference type="InterPro" id="IPR011990">
    <property type="entry name" value="TPR-like_helical_dom_sf"/>
</dbReference>
<reference evidence="2 3" key="1">
    <citation type="submission" date="2019-03" db="EMBL/GenBank/DDBJ databases">
        <title>Genomic Encyclopedia of Type Strains, Phase IV (KMG-IV): sequencing the most valuable type-strain genomes for metagenomic binning, comparative biology and taxonomic classification.</title>
        <authorList>
            <person name="Goeker M."/>
        </authorList>
    </citation>
    <scope>NUCLEOTIDE SEQUENCE [LARGE SCALE GENOMIC DNA]</scope>
    <source>
        <strain evidence="2 3">DSM 10053</strain>
    </source>
</reference>
<dbReference type="Proteomes" id="UP000295496">
    <property type="component" value="Unassembled WGS sequence"/>
</dbReference>
<accession>A0A4R1L0S6</accession>
<feature type="chain" id="PRO_5030099168" description="Sel1 repeat-containing protein" evidence="1">
    <location>
        <begin position="21"/>
        <end position="151"/>
    </location>
</feature>
<evidence type="ECO:0000313" key="2">
    <source>
        <dbReference type="EMBL" id="TCK71414.1"/>
    </source>
</evidence>
<dbReference type="PROSITE" id="PS51257">
    <property type="entry name" value="PROKAR_LIPOPROTEIN"/>
    <property type="match status" value="1"/>
</dbReference>
<keyword evidence="1" id="KW-0732">Signal</keyword>
<dbReference type="InterPro" id="IPR052945">
    <property type="entry name" value="Mitotic_Regulator"/>
</dbReference>